<dbReference type="PROSITE" id="PS00211">
    <property type="entry name" value="ABC_TRANSPORTER_1"/>
    <property type="match status" value="1"/>
</dbReference>
<dbReference type="InterPro" id="IPR039421">
    <property type="entry name" value="Type_1_exporter"/>
</dbReference>
<keyword evidence="2" id="KW-0813">Transport</keyword>
<dbReference type="CDD" id="cd03228">
    <property type="entry name" value="ABCC_MRP_Like"/>
    <property type="match status" value="1"/>
</dbReference>
<dbReference type="PROSITE" id="PS50929">
    <property type="entry name" value="ABC_TM1F"/>
    <property type="match status" value="1"/>
</dbReference>
<comment type="caution">
    <text evidence="12">The sequence shown here is derived from an EMBL/GenBank/DDBJ whole genome shotgun (WGS) entry which is preliminary data.</text>
</comment>
<keyword evidence="7 9" id="KW-1133">Transmembrane helix</keyword>
<dbReference type="PANTHER" id="PTHR24221">
    <property type="entry name" value="ATP-BINDING CASSETTE SUB-FAMILY B"/>
    <property type="match status" value="1"/>
</dbReference>
<dbReference type="Pfam" id="PF00005">
    <property type="entry name" value="ABC_tran"/>
    <property type="match status" value="1"/>
</dbReference>
<dbReference type="PANTHER" id="PTHR24221:SF646">
    <property type="entry name" value="HAEMOLYSIN SECRETION ATP-BINDING PROTEIN"/>
    <property type="match status" value="1"/>
</dbReference>
<feature type="domain" description="ABC transporter" evidence="10">
    <location>
        <begin position="347"/>
        <end position="587"/>
    </location>
</feature>
<keyword evidence="6 12" id="KW-0067">ATP-binding</keyword>
<dbReference type="InterPro" id="IPR027417">
    <property type="entry name" value="P-loop_NTPase"/>
</dbReference>
<sequence>MRTSNMIKGLKFVWRMGKYWILLSLGVSIITGLFPILSIYITKELVNKVSLIITGNSDAYSLALMLLGAQFLIMLLSSIVNHVKDYYDHKIGIQLDHELKKEISIRANQVPYSYYDNPEFYNHLERIESNSGSKFLSPIISSFGILTALITLVSLMTFLFQIHWSLLVISILIFIPSFIVKSYYGNKQFMLNLMLTPRAREASFMRRLLTGRENAKEIRTFRLADYFVNKWSTTFLTNAEQSLVLLKKQKRAEILLDGLTGLFYTGAAGIIIWLTKTATVKIGEFVAIGQAVHNTQDAVNQISMNMAQFVEDSLYINDYFSFMESQDMKMQGNQHDLKDFPDIVSSITLANVSFRYPNSEHRILNNISLRINAGEKIAIVGHNGSGKTTLIKCLLGLYQVTEGDIYFNDTEINNIKKKSLSDNTTVIFQDFIKYPFSIKENIVVSNVNDQDNYEKMESAAKDAGIHNDILAFEHNYDTILGKFLKEGEDLSGGQWQKVAMARALFKDSKVMILDEPTSALDPMSELEMFRNFKKFTFDKTAFFISHRMSAAMVADRIVVMKNGEIVEVGTHKQLIEMDGCYREMYKAQANLFTDSMEEVYV</sequence>
<evidence type="ECO:0000256" key="8">
    <source>
        <dbReference type="ARBA" id="ARBA00023136"/>
    </source>
</evidence>
<evidence type="ECO:0000313" key="12">
    <source>
        <dbReference type="EMBL" id="TKD72287.1"/>
    </source>
</evidence>
<dbReference type="GO" id="GO:0016887">
    <property type="term" value="F:ATP hydrolysis activity"/>
    <property type="evidence" value="ECO:0007669"/>
    <property type="project" value="InterPro"/>
</dbReference>
<dbReference type="InterPro" id="IPR017871">
    <property type="entry name" value="ABC_transporter-like_CS"/>
</dbReference>
<evidence type="ECO:0000259" key="11">
    <source>
        <dbReference type="PROSITE" id="PS50929"/>
    </source>
</evidence>
<evidence type="ECO:0000313" key="13">
    <source>
        <dbReference type="Proteomes" id="UP000310541"/>
    </source>
</evidence>
<dbReference type="Proteomes" id="UP000310541">
    <property type="component" value="Unassembled WGS sequence"/>
</dbReference>
<evidence type="ECO:0000256" key="1">
    <source>
        <dbReference type="ARBA" id="ARBA00004651"/>
    </source>
</evidence>
<feature type="transmembrane region" description="Helical" evidence="9">
    <location>
        <begin position="254"/>
        <end position="274"/>
    </location>
</feature>
<organism evidence="12 13">
    <name type="scientific">Guptibacillus hwajinpoensis</name>
    <dbReference type="NCBI Taxonomy" id="208199"/>
    <lineage>
        <taxon>Bacteria</taxon>
        <taxon>Bacillati</taxon>
        <taxon>Bacillota</taxon>
        <taxon>Bacilli</taxon>
        <taxon>Bacillales</taxon>
        <taxon>Guptibacillaceae</taxon>
        <taxon>Guptibacillus</taxon>
    </lineage>
</organism>
<feature type="transmembrane region" description="Helical" evidence="9">
    <location>
        <begin position="20"/>
        <end position="41"/>
    </location>
</feature>
<comment type="subcellular location">
    <subcellularLocation>
        <location evidence="1">Cell membrane</location>
        <topology evidence="1">Multi-pass membrane protein</topology>
    </subcellularLocation>
</comment>
<dbReference type="PROSITE" id="PS50893">
    <property type="entry name" value="ABC_TRANSPORTER_2"/>
    <property type="match status" value="1"/>
</dbReference>
<dbReference type="SUPFAM" id="SSF52540">
    <property type="entry name" value="P-loop containing nucleoside triphosphate hydrolases"/>
    <property type="match status" value="1"/>
</dbReference>
<dbReference type="SUPFAM" id="SSF90123">
    <property type="entry name" value="ABC transporter transmembrane region"/>
    <property type="match status" value="1"/>
</dbReference>
<dbReference type="InterPro" id="IPR003593">
    <property type="entry name" value="AAA+_ATPase"/>
</dbReference>
<evidence type="ECO:0000256" key="2">
    <source>
        <dbReference type="ARBA" id="ARBA00022448"/>
    </source>
</evidence>
<dbReference type="InterPro" id="IPR036640">
    <property type="entry name" value="ABC1_TM_sf"/>
</dbReference>
<dbReference type="OrthoDB" id="9806127at2"/>
<dbReference type="SMART" id="SM00382">
    <property type="entry name" value="AAA"/>
    <property type="match status" value="1"/>
</dbReference>
<accession>A0A4U1MMT4</accession>
<keyword evidence="8 9" id="KW-0472">Membrane</keyword>
<name>A0A4U1MMT4_9BACL</name>
<dbReference type="GO" id="GO:0005886">
    <property type="term" value="C:plasma membrane"/>
    <property type="evidence" value="ECO:0007669"/>
    <property type="project" value="UniProtKB-SubCell"/>
</dbReference>
<evidence type="ECO:0000256" key="5">
    <source>
        <dbReference type="ARBA" id="ARBA00022741"/>
    </source>
</evidence>
<dbReference type="Gene3D" id="1.20.1560.10">
    <property type="entry name" value="ABC transporter type 1, transmembrane domain"/>
    <property type="match status" value="1"/>
</dbReference>
<feature type="transmembrane region" description="Helical" evidence="9">
    <location>
        <begin position="162"/>
        <end position="184"/>
    </location>
</feature>
<dbReference type="FunFam" id="3.40.50.300:FF:000221">
    <property type="entry name" value="Multidrug ABC transporter ATP-binding protein"/>
    <property type="match status" value="1"/>
</dbReference>
<keyword evidence="5" id="KW-0547">Nucleotide-binding</keyword>
<dbReference type="GO" id="GO:0140359">
    <property type="term" value="F:ABC-type transporter activity"/>
    <property type="evidence" value="ECO:0007669"/>
    <property type="project" value="InterPro"/>
</dbReference>
<dbReference type="RefSeq" id="WP_136946138.1">
    <property type="nucleotide sequence ID" value="NZ_SWFM01000001.1"/>
</dbReference>
<evidence type="ECO:0000256" key="7">
    <source>
        <dbReference type="ARBA" id="ARBA00022989"/>
    </source>
</evidence>
<gene>
    <name evidence="12" type="ORF">FBF83_05720</name>
</gene>
<evidence type="ECO:0000256" key="3">
    <source>
        <dbReference type="ARBA" id="ARBA00022475"/>
    </source>
</evidence>
<keyword evidence="3" id="KW-1003">Cell membrane</keyword>
<dbReference type="GO" id="GO:0034040">
    <property type="term" value="F:ATPase-coupled lipid transmembrane transporter activity"/>
    <property type="evidence" value="ECO:0007669"/>
    <property type="project" value="TreeGrafter"/>
</dbReference>
<proteinExistence type="predicted"/>
<dbReference type="Gene3D" id="3.40.50.300">
    <property type="entry name" value="P-loop containing nucleotide triphosphate hydrolases"/>
    <property type="match status" value="1"/>
</dbReference>
<dbReference type="AlphaFoldDB" id="A0A4U1MMT4"/>
<feature type="transmembrane region" description="Helical" evidence="9">
    <location>
        <begin position="61"/>
        <end position="80"/>
    </location>
</feature>
<feature type="transmembrane region" description="Helical" evidence="9">
    <location>
        <begin position="135"/>
        <end position="156"/>
    </location>
</feature>
<evidence type="ECO:0000259" key="10">
    <source>
        <dbReference type="PROSITE" id="PS50893"/>
    </source>
</evidence>
<evidence type="ECO:0000256" key="6">
    <source>
        <dbReference type="ARBA" id="ARBA00022840"/>
    </source>
</evidence>
<evidence type="ECO:0000256" key="9">
    <source>
        <dbReference type="SAM" id="Phobius"/>
    </source>
</evidence>
<reference evidence="12 13" key="1">
    <citation type="submission" date="2019-04" db="EMBL/GenBank/DDBJ databases">
        <title>Genome sequence of Bacillus hwajinpoensis strain Y2.</title>
        <authorList>
            <person name="Fair J.L."/>
            <person name="Maclea K.S."/>
        </authorList>
    </citation>
    <scope>NUCLEOTIDE SEQUENCE [LARGE SCALE GENOMIC DNA]</scope>
    <source>
        <strain evidence="12 13">Y2</strain>
    </source>
</reference>
<dbReference type="InterPro" id="IPR011527">
    <property type="entry name" value="ABC1_TM_dom"/>
</dbReference>
<evidence type="ECO:0000256" key="4">
    <source>
        <dbReference type="ARBA" id="ARBA00022692"/>
    </source>
</evidence>
<protein>
    <submittedName>
        <fullName evidence="12">ABC transporter ATP-binding protein</fullName>
    </submittedName>
</protein>
<dbReference type="InterPro" id="IPR003439">
    <property type="entry name" value="ABC_transporter-like_ATP-bd"/>
</dbReference>
<dbReference type="GO" id="GO:0005524">
    <property type="term" value="F:ATP binding"/>
    <property type="evidence" value="ECO:0007669"/>
    <property type="project" value="UniProtKB-KW"/>
</dbReference>
<keyword evidence="4 9" id="KW-0812">Transmembrane</keyword>
<dbReference type="EMBL" id="SWFM01000001">
    <property type="protein sequence ID" value="TKD72287.1"/>
    <property type="molecule type" value="Genomic_DNA"/>
</dbReference>
<feature type="domain" description="ABC transmembrane type-1" evidence="11">
    <location>
        <begin position="22"/>
        <end position="311"/>
    </location>
</feature>